<name>A0A644UNA3_9ZZZZ</name>
<organism evidence="2">
    <name type="scientific">bioreactor metagenome</name>
    <dbReference type="NCBI Taxonomy" id="1076179"/>
    <lineage>
        <taxon>unclassified sequences</taxon>
        <taxon>metagenomes</taxon>
        <taxon>ecological metagenomes</taxon>
    </lineage>
</organism>
<feature type="compositionally biased region" description="Basic and acidic residues" evidence="1">
    <location>
        <begin position="257"/>
        <end position="266"/>
    </location>
</feature>
<evidence type="ECO:0000256" key="1">
    <source>
        <dbReference type="SAM" id="MobiDB-lite"/>
    </source>
</evidence>
<reference evidence="2" key="1">
    <citation type="submission" date="2019-08" db="EMBL/GenBank/DDBJ databases">
        <authorList>
            <person name="Kucharzyk K."/>
            <person name="Murdoch R.W."/>
            <person name="Higgins S."/>
            <person name="Loffler F."/>
        </authorList>
    </citation>
    <scope>NUCLEOTIDE SEQUENCE</scope>
</reference>
<dbReference type="EMBL" id="VSSQ01000138">
    <property type="protein sequence ID" value="MPL80546.1"/>
    <property type="molecule type" value="Genomic_DNA"/>
</dbReference>
<accession>A0A644UNA3</accession>
<evidence type="ECO:0000313" key="2">
    <source>
        <dbReference type="EMBL" id="MPL80546.1"/>
    </source>
</evidence>
<feature type="region of interest" description="Disordered" evidence="1">
    <location>
        <begin position="1"/>
        <end position="27"/>
    </location>
</feature>
<comment type="caution">
    <text evidence="2">The sequence shown here is derived from an EMBL/GenBank/DDBJ whole genome shotgun (WGS) entry which is preliminary data.</text>
</comment>
<proteinExistence type="predicted"/>
<feature type="region of interest" description="Disordered" evidence="1">
    <location>
        <begin position="257"/>
        <end position="276"/>
    </location>
</feature>
<gene>
    <name evidence="2" type="ORF">SDC9_26447</name>
</gene>
<protein>
    <submittedName>
        <fullName evidence="2">Uncharacterized protein</fullName>
    </submittedName>
</protein>
<dbReference type="AlphaFoldDB" id="A0A644UNA3"/>
<sequence>MLAAAKRNAARHHRGAGRPGSQDDPVSEWIVRQEDQRAFRHHIGLAGDRGDHPPGRPLGVGQPVAAADGAFLHDLLALGEQAARGQARQPRRAAGAAGRAVVIVVGAQHEVAAVAFGRFGRAVEDDVVDQHPLAAADAARAQRLAHRHRHLGELADVRGGHRDRARVDDEEAVAAIGDIARHHADARNLDRDIGLDAAAFDVRHLDRVRVLHVDGHHTHRGLDPAFAKADAPHVEQRHRQTDGAVAAHAQHRLGVEVDHPGDAGRIDRRHQQRTDHRRLPARLEDDRAIEIAVLGREPARALGQRPGPEVRSAVEDHPGGLAPGVTVDHMHSAITPPCFDQFANQRLNWWNCASQNFACDGDSASVSLMFSSYSFSPFSTIRCLK</sequence>